<feature type="transmembrane region" description="Helical" evidence="1">
    <location>
        <begin position="26"/>
        <end position="45"/>
    </location>
</feature>
<name>A0AAD8A7X7_DIPPU</name>
<dbReference type="EMBL" id="JASPKZ010003284">
    <property type="protein sequence ID" value="KAJ9593805.1"/>
    <property type="molecule type" value="Genomic_DNA"/>
</dbReference>
<organism evidence="2 3">
    <name type="scientific">Diploptera punctata</name>
    <name type="common">Pacific beetle cockroach</name>
    <dbReference type="NCBI Taxonomy" id="6984"/>
    <lineage>
        <taxon>Eukaryota</taxon>
        <taxon>Metazoa</taxon>
        <taxon>Ecdysozoa</taxon>
        <taxon>Arthropoda</taxon>
        <taxon>Hexapoda</taxon>
        <taxon>Insecta</taxon>
        <taxon>Pterygota</taxon>
        <taxon>Neoptera</taxon>
        <taxon>Polyneoptera</taxon>
        <taxon>Dictyoptera</taxon>
        <taxon>Blattodea</taxon>
        <taxon>Blaberoidea</taxon>
        <taxon>Blaberidae</taxon>
        <taxon>Diplopterinae</taxon>
        <taxon>Diploptera</taxon>
    </lineage>
</organism>
<dbReference type="AlphaFoldDB" id="A0AAD8A7X7"/>
<gene>
    <name evidence="2" type="ORF">L9F63_027551</name>
</gene>
<evidence type="ECO:0000256" key="1">
    <source>
        <dbReference type="SAM" id="Phobius"/>
    </source>
</evidence>
<evidence type="ECO:0000313" key="2">
    <source>
        <dbReference type="EMBL" id="KAJ9593805.1"/>
    </source>
</evidence>
<comment type="caution">
    <text evidence="2">The sequence shown here is derived from an EMBL/GenBank/DDBJ whole genome shotgun (WGS) entry which is preliminary data.</text>
</comment>
<protein>
    <submittedName>
        <fullName evidence="2">Uncharacterized protein</fullName>
    </submittedName>
</protein>
<keyword evidence="1" id="KW-0812">Transmembrane</keyword>
<feature type="non-terminal residue" evidence="2">
    <location>
        <position position="64"/>
    </location>
</feature>
<sequence length="64" mass="7547">VYPCIQIIVFVISTRRTKNFYKNIKASFWLESYLTFVFLISLAYLTRRGTLANIALFKRSVTYS</sequence>
<evidence type="ECO:0000313" key="3">
    <source>
        <dbReference type="Proteomes" id="UP001233999"/>
    </source>
</evidence>
<reference evidence="2" key="2">
    <citation type="submission" date="2023-05" db="EMBL/GenBank/DDBJ databases">
        <authorList>
            <person name="Fouks B."/>
        </authorList>
    </citation>
    <scope>NUCLEOTIDE SEQUENCE</scope>
    <source>
        <strain evidence="2">Stay&amp;Tobe</strain>
        <tissue evidence="2">Testes</tissue>
    </source>
</reference>
<reference evidence="2" key="1">
    <citation type="journal article" date="2023" name="IScience">
        <title>Live-bearing cockroach genome reveals convergent evolutionary mechanisms linked to viviparity in insects and beyond.</title>
        <authorList>
            <person name="Fouks B."/>
            <person name="Harrison M.C."/>
            <person name="Mikhailova A.A."/>
            <person name="Marchal E."/>
            <person name="English S."/>
            <person name="Carruthers M."/>
            <person name="Jennings E.C."/>
            <person name="Chiamaka E.L."/>
            <person name="Frigard R.A."/>
            <person name="Pippel M."/>
            <person name="Attardo G.M."/>
            <person name="Benoit J.B."/>
            <person name="Bornberg-Bauer E."/>
            <person name="Tobe S.S."/>
        </authorList>
    </citation>
    <scope>NUCLEOTIDE SEQUENCE</scope>
    <source>
        <strain evidence="2">Stay&amp;Tobe</strain>
    </source>
</reference>
<keyword evidence="1" id="KW-0472">Membrane</keyword>
<keyword evidence="1" id="KW-1133">Transmembrane helix</keyword>
<dbReference type="Proteomes" id="UP001233999">
    <property type="component" value="Unassembled WGS sequence"/>
</dbReference>
<feature type="non-terminal residue" evidence="2">
    <location>
        <position position="1"/>
    </location>
</feature>
<proteinExistence type="predicted"/>
<accession>A0AAD8A7X7</accession>
<keyword evidence="3" id="KW-1185">Reference proteome</keyword>